<comment type="caution">
    <text evidence="1">The sequence shown here is derived from an EMBL/GenBank/DDBJ whole genome shotgun (WGS) entry which is preliminary data.</text>
</comment>
<dbReference type="EMBL" id="QWEG01000003">
    <property type="protein sequence ID" value="RHW41941.1"/>
    <property type="molecule type" value="Genomic_DNA"/>
</dbReference>
<proteinExistence type="predicted"/>
<sequence>MQKNEYDFHTDIPNSILEGMNLETILISPVEEDLFIGVLSKEVSETNNVLLYLYLLEYSGEGSSFSILKILQSLSFSDISSARLFIQSLSEMSAMDFILSIDPNDVMVIN</sequence>
<evidence type="ECO:0000313" key="1">
    <source>
        <dbReference type="EMBL" id="RHW41941.1"/>
    </source>
</evidence>
<keyword evidence="2" id="KW-1185">Reference proteome</keyword>
<accession>A0A417YWJ2</accession>
<evidence type="ECO:0000313" key="2">
    <source>
        <dbReference type="Proteomes" id="UP000284416"/>
    </source>
</evidence>
<protein>
    <submittedName>
        <fullName evidence="1">Uncharacterized protein</fullName>
    </submittedName>
</protein>
<gene>
    <name evidence="1" type="ORF">D1B31_04635</name>
</gene>
<dbReference type="AlphaFoldDB" id="A0A417YWJ2"/>
<dbReference type="OrthoDB" id="9888950at2"/>
<name>A0A417YWJ2_9BACI</name>
<dbReference type="RefSeq" id="WP_118919596.1">
    <property type="nucleotide sequence ID" value="NZ_QWEG01000003.1"/>
</dbReference>
<dbReference type="Proteomes" id="UP000284416">
    <property type="component" value="Unassembled WGS sequence"/>
</dbReference>
<reference evidence="1 2" key="1">
    <citation type="journal article" date="2017" name="Int. J. Syst. Evol. Microbiol.">
        <title>Bacillus notoginsengisoli sp. nov., a novel bacterium isolated from the rhizosphere of Panax notoginseng.</title>
        <authorList>
            <person name="Zhang M.Y."/>
            <person name="Cheng J."/>
            <person name="Cai Y."/>
            <person name="Zhang T.Y."/>
            <person name="Wu Y.Y."/>
            <person name="Manikprabhu D."/>
            <person name="Li W.J."/>
            <person name="Zhang Y.X."/>
        </authorList>
    </citation>
    <scope>NUCLEOTIDE SEQUENCE [LARGE SCALE GENOMIC DNA]</scope>
    <source>
        <strain evidence="1 2">JCM 30743</strain>
    </source>
</reference>
<organism evidence="1 2">
    <name type="scientific">Neobacillus notoginsengisoli</name>
    <dbReference type="NCBI Taxonomy" id="1578198"/>
    <lineage>
        <taxon>Bacteria</taxon>
        <taxon>Bacillati</taxon>
        <taxon>Bacillota</taxon>
        <taxon>Bacilli</taxon>
        <taxon>Bacillales</taxon>
        <taxon>Bacillaceae</taxon>
        <taxon>Neobacillus</taxon>
    </lineage>
</organism>